<accession>A0A504J105</accession>
<sequence>MIISLEDHQILSKGWGSYLETTGKMQLYQRTVWRAKIENSRVQCFSISIWYLHRGSAIQLTAQTQT</sequence>
<reference evidence="1 2" key="1">
    <citation type="submission" date="2019-06" db="EMBL/GenBank/DDBJ databases">
        <authorList>
            <person name="Meng X."/>
        </authorList>
    </citation>
    <scope>NUCLEOTIDE SEQUENCE [LARGE SCALE GENOMIC DNA]</scope>
    <source>
        <strain evidence="1 2">M625</strain>
    </source>
</reference>
<dbReference type="EMBL" id="VFWZ01000005">
    <property type="protein sequence ID" value="TPN84516.1"/>
    <property type="molecule type" value="Genomic_DNA"/>
</dbReference>
<dbReference type="Proteomes" id="UP000315540">
    <property type="component" value="Unassembled WGS sequence"/>
</dbReference>
<dbReference type="AlphaFoldDB" id="A0A504J105"/>
<evidence type="ECO:0000313" key="1">
    <source>
        <dbReference type="EMBL" id="TPN84516.1"/>
    </source>
</evidence>
<organism evidence="1 2">
    <name type="scientific">Aquimarina algicola</name>
    <dbReference type="NCBI Taxonomy" id="2589995"/>
    <lineage>
        <taxon>Bacteria</taxon>
        <taxon>Pseudomonadati</taxon>
        <taxon>Bacteroidota</taxon>
        <taxon>Flavobacteriia</taxon>
        <taxon>Flavobacteriales</taxon>
        <taxon>Flavobacteriaceae</taxon>
        <taxon>Aquimarina</taxon>
    </lineage>
</organism>
<comment type="caution">
    <text evidence="1">The sequence shown here is derived from an EMBL/GenBank/DDBJ whole genome shotgun (WGS) entry which is preliminary data.</text>
</comment>
<name>A0A504J105_9FLAO</name>
<keyword evidence="2" id="KW-1185">Reference proteome</keyword>
<proteinExistence type="predicted"/>
<protein>
    <submittedName>
        <fullName evidence="1">Uncharacterized protein</fullName>
    </submittedName>
</protein>
<gene>
    <name evidence="1" type="ORF">FHK87_16420</name>
</gene>
<evidence type="ECO:0000313" key="2">
    <source>
        <dbReference type="Proteomes" id="UP000315540"/>
    </source>
</evidence>
<dbReference type="RefSeq" id="WP_140594851.1">
    <property type="nucleotide sequence ID" value="NZ_VFWZ01000005.1"/>
</dbReference>